<proteinExistence type="predicted"/>
<feature type="compositionally biased region" description="Basic and acidic residues" evidence="1">
    <location>
        <begin position="1"/>
        <end position="29"/>
    </location>
</feature>
<dbReference type="EMBL" id="KR052480">
    <property type="protein sequence ID" value="AKF12584.1"/>
    <property type="molecule type" value="Genomic_DNA"/>
</dbReference>
<reference evidence="2 3" key="1">
    <citation type="submission" date="2015-04" db="EMBL/GenBank/DDBJ databases">
        <authorList>
            <person name="Schouten J.T."/>
            <person name="Crockett J.T."/>
            <person name="Hodson T.S."/>
            <person name="Hyde J.R."/>
            <person name="Smith T.A."/>
            <person name="Merrill B.D."/>
            <person name="Crook M.B."/>
            <person name="Griffitts J.S."/>
            <person name="Burnett S.H."/>
            <person name="Grose J.H."/>
            <person name="Breakwell D.P."/>
        </authorList>
    </citation>
    <scope>NUCLEOTIDE SEQUENCE [LARGE SCALE GENOMIC DNA]</scope>
</reference>
<evidence type="ECO:0000256" key="1">
    <source>
        <dbReference type="SAM" id="MobiDB-lite"/>
    </source>
</evidence>
<keyword evidence="3" id="KW-1185">Reference proteome</keyword>
<sequence>MNESMKPEDMSEAKPEQSEGRALRKDKSPTEIYDMIIRIGDNVIPNYRRF</sequence>
<name>A0A0F6WBH6_9CAUD</name>
<evidence type="ECO:0000313" key="2">
    <source>
        <dbReference type="EMBL" id="AKF12584.1"/>
    </source>
</evidence>
<gene>
    <name evidence="2" type="ORF">PHIM7_36</name>
</gene>
<evidence type="ECO:0000313" key="3">
    <source>
        <dbReference type="Proteomes" id="UP000221947"/>
    </source>
</evidence>
<organism evidence="2 3">
    <name type="scientific">Sinorhizobium phage phiM7</name>
    <dbReference type="NCBI Taxonomy" id="1647403"/>
    <lineage>
        <taxon>Viruses</taxon>
        <taxon>Duplodnaviria</taxon>
        <taxon>Heunggongvirae</taxon>
        <taxon>Uroviricota</taxon>
        <taxon>Caudoviricetes</taxon>
        <taxon>Emdodecavirus</taxon>
        <taxon>Emdodecavirus M7</taxon>
    </lineage>
</organism>
<accession>A0A0F6WBH6</accession>
<dbReference type="Proteomes" id="UP000221947">
    <property type="component" value="Segment"/>
</dbReference>
<protein>
    <submittedName>
        <fullName evidence="2">Uncharacterized protein</fullName>
    </submittedName>
</protein>
<feature type="region of interest" description="Disordered" evidence="1">
    <location>
        <begin position="1"/>
        <end position="30"/>
    </location>
</feature>